<evidence type="ECO:0000256" key="1">
    <source>
        <dbReference type="SAM" id="Coils"/>
    </source>
</evidence>
<dbReference type="AlphaFoldDB" id="A0A833SPT8"/>
<feature type="coiled-coil region" evidence="1">
    <location>
        <begin position="2"/>
        <end position="32"/>
    </location>
</feature>
<name>A0A833SPT8_PHYIN</name>
<accession>A0A833SPT8</accession>
<evidence type="ECO:0000313" key="3">
    <source>
        <dbReference type="EMBL" id="KAF4028755.1"/>
    </source>
</evidence>
<feature type="compositionally biased region" description="Basic and acidic residues" evidence="2">
    <location>
        <begin position="47"/>
        <end position="68"/>
    </location>
</feature>
<feature type="region of interest" description="Disordered" evidence="2">
    <location>
        <begin position="33"/>
        <end position="68"/>
    </location>
</feature>
<gene>
    <name evidence="3" type="ORF">GN244_ATG19554</name>
</gene>
<keyword evidence="1" id="KW-0175">Coiled coil</keyword>
<protein>
    <submittedName>
        <fullName evidence="3">Uncharacterized protein</fullName>
    </submittedName>
</protein>
<organism evidence="3 4">
    <name type="scientific">Phytophthora infestans</name>
    <name type="common">Potato late blight agent</name>
    <name type="synonym">Botrytis infestans</name>
    <dbReference type="NCBI Taxonomy" id="4787"/>
    <lineage>
        <taxon>Eukaryota</taxon>
        <taxon>Sar</taxon>
        <taxon>Stramenopiles</taxon>
        <taxon>Oomycota</taxon>
        <taxon>Peronosporomycetes</taxon>
        <taxon>Peronosporales</taxon>
        <taxon>Peronosporaceae</taxon>
        <taxon>Phytophthora</taxon>
    </lineage>
</organism>
<comment type="caution">
    <text evidence="3">The sequence shown here is derived from an EMBL/GenBank/DDBJ whole genome shotgun (WGS) entry which is preliminary data.</text>
</comment>
<reference evidence="3" key="1">
    <citation type="submission" date="2020-04" db="EMBL/GenBank/DDBJ databases">
        <title>Hybrid Assembly of Korean Phytophthora infestans isolates.</title>
        <authorList>
            <person name="Prokchorchik M."/>
            <person name="Lee Y."/>
            <person name="Seo J."/>
            <person name="Cho J.-H."/>
            <person name="Park Y.-E."/>
            <person name="Jang D.-C."/>
            <person name="Im J.-S."/>
            <person name="Choi J.-G."/>
            <person name="Park H.-J."/>
            <person name="Lee G.-B."/>
            <person name="Lee Y.-G."/>
            <person name="Hong S.-Y."/>
            <person name="Cho K."/>
            <person name="Sohn K.H."/>
        </authorList>
    </citation>
    <scope>NUCLEOTIDE SEQUENCE</scope>
    <source>
        <strain evidence="3">KR_1_A1</strain>
    </source>
</reference>
<dbReference type="Proteomes" id="UP000602510">
    <property type="component" value="Unassembled WGS sequence"/>
</dbReference>
<keyword evidence="4" id="KW-1185">Reference proteome</keyword>
<dbReference type="EMBL" id="WSZM01000973">
    <property type="protein sequence ID" value="KAF4028755.1"/>
    <property type="molecule type" value="Genomic_DNA"/>
</dbReference>
<evidence type="ECO:0000256" key="2">
    <source>
        <dbReference type="SAM" id="MobiDB-lite"/>
    </source>
</evidence>
<evidence type="ECO:0000313" key="4">
    <source>
        <dbReference type="Proteomes" id="UP000602510"/>
    </source>
</evidence>
<proteinExistence type="predicted"/>
<sequence length="68" mass="7679">MHEKLAEIASEIERNKNELDKVKVQLDDQTRLVNSLPSSATGAGRTLRLEKSRSMSERLEKGEKLEPS</sequence>